<accession>A0ABT0W343</accession>
<evidence type="ECO:0000313" key="3">
    <source>
        <dbReference type="Proteomes" id="UP001523263"/>
    </source>
</evidence>
<proteinExistence type="predicted"/>
<name>A0ABT0W343_STRGI</name>
<evidence type="ECO:0000256" key="1">
    <source>
        <dbReference type="SAM" id="MobiDB-lite"/>
    </source>
</evidence>
<dbReference type="RefSeq" id="WP_251100283.1">
    <property type="nucleotide sequence ID" value="NZ_JAMQBH010000032.1"/>
</dbReference>
<dbReference type="Proteomes" id="UP001523263">
    <property type="component" value="Unassembled WGS sequence"/>
</dbReference>
<evidence type="ECO:0000313" key="2">
    <source>
        <dbReference type="EMBL" id="MCM2517994.1"/>
    </source>
</evidence>
<protein>
    <submittedName>
        <fullName evidence="2">Uncharacterized protein</fullName>
    </submittedName>
</protein>
<gene>
    <name evidence="2" type="ORF">NC658_32935</name>
</gene>
<dbReference type="EMBL" id="JAMQBH010000032">
    <property type="protein sequence ID" value="MCM2517994.1"/>
    <property type="molecule type" value="Genomic_DNA"/>
</dbReference>
<comment type="caution">
    <text evidence="2">The sequence shown here is derived from an EMBL/GenBank/DDBJ whole genome shotgun (WGS) entry which is preliminary data.</text>
</comment>
<sequence>MLVGPGSAPEGAARLDVPDGATLDDTAHSLTCCSRPGRRWTVWSWPWAARSSGSPPGPT</sequence>
<keyword evidence="3" id="KW-1185">Reference proteome</keyword>
<organism evidence="2 3">
    <name type="scientific">Streptomyces griseoincarnatus</name>
    <dbReference type="NCBI Taxonomy" id="29305"/>
    <lineage>
        <taxon>Bacteria</taxon>
        <taxon>Bacillati</taxon>
        <taxon>Actinomycetota</taxon>
        <taxon>Actinomycetes</taxon>
        <taxon>Kitasatosporales</taxon>
        <taxon>Streptomycetaceae</taxon>
        <taxon>Streptomyces</taxon>
        <taxon>Streptomyces griseoincarnatus group</taxon>
    </lineage>
</organism>
<feature type="region of interest" description="Disordered" evidence="1">
    <location>
        <begin position="1"/>
        <end position="21"/>
    </location>
</feature>
<reference evidence="2 3" key="1">
    <citation type="submission" date="2022-06" db="EMBL/GenBank/DDBJ databases">
        <title>Whole genome sequence of Streptomyces griseoincarnatus RB7AG.</title>
        <authorList>
            <person name="Ray L."/>
            <person name="Behera S."/>
            <person name="Panda A.N."/>
        </authorList>
    </citation>
    <scope>NUCLEOTIDE SEQUENCE [LARGE SCALE GENOMIC DNA]</scope>
    <source>
        <strain evidence="2 3">RB7AG</strain>
    </source>
</reference>